<dbReference type="Gene3D" id="2.170.130.10">
    <property type="entry name" value="TonB-dependent receptor, plug domain"/>
    <property type="match status" value="1"/>
</dbReference>
<dbReference type="InterPro" id="IPR039426">
    <property type="entry name" value="TonB-dep_rcpt-like"/>
</dbReference>
<dbReference type="InterPro" id="IPR037066">
    <property type="entry name" value="Plug_dom_sf"/>
</dbReference>
<keyword evidence="4 8" id="KW-0812">Transmembrane</keyword>
<dbReference type="FunFam" id="2.170.130.10:FF:000003">
    <property type="entry name" value="SusC/RagA family TonB-linked outer membrane protein"/>
    <property type="match status" value="1"/>
</dbReference>
<keyword evidence="5 9" id="KW-0732">Signal</keyword>
<dbReference type="Pfam" id="PF13715">
    <property type="entry name" value="CarbopepD_reg_2"/>
    <property type="match status" value="1"/>
</dbReference>
<keyword evidence="3 8" id="KW-1134">Transmembrane beta strand</keyword>
<dbReference type="InterPro" id="IPR012910">
    <property type="entry name" value="Plug_dom"/>
</dbReference>
<proteinExistence type="inferred from homology"/>
<dbReference type="NCBIfam" id="TIGR04056">
    <property type="entry name" value="OMP_RagA_SusC"/>
    <property type="match status" value="1"/>
</dbReference>
<dbReference type="EMBL" id="MVDD01000001">
    <property type="protein sequence ID" value="PKQ65637.1"/>
    <property type="molecule type" value="Genomic_DNA"/>
</dbReference>
<dbReference type="GO" id="GO:0009279">
    <property type="term" value="C:cell outer membrane"/>
    <property type="evidence" value="ECO:0007669"/>
    <property type="project" value="UniProtKB-SubCell"/>
</dbReference>
<keyword evidence="12" id="KW-1185">Reference proteome</keyword>
<evidence type="ECO:0000313" key="11">
    <source>
        <dbReference type="EMBL" id="PKQ65637.1"/>
    </source>
</evidence>
<dbReference type="Gene3D" id="2.40.170.20">
    <property type="entry name" value="TonB-dependent receptor, beta-barrel domain"/>
    <property type="match status" value="1"/>
</dbReference>
<comment type="caution">
    <text evidence="11">The sequence shown here is derived from an EMBL/GenBank/DDBJ whole genome shotgun (WGS) entry which is preliminary data.</text>
</comment>
<evidence type="ECO:0000256" key="3">
    <source>
        <dbReference type="ARBA" id="ARBA00022452"/>
    </source>
</evidence>
<evidence type="ECO:0000313" key="12">
    <source>
        <dbReference type="Proteomes" id="UP000233535"/>
    </source>
</evidence>
<dbReference type="NCBIfam" id="TIGR04057">
    <property type="entry name" value="SusC_RagA_signa"/>
    <property type="match status" value="1"/>
</dbReference>
<evidence type="ECO:0000259" key="10">
    <source>
        <dbReference type="Pfam" id="PF07715"/>
    </source>
</evidence>
<reference evidence="11 12" key="1">
    <citation type="journal article" date="2017" name="Front. Microbiol.">
        <title>Labilibaculum manganireducens gen. nov., sp. nov. and Labilibaculum filiforme sp. nov., Novel Bacteroidetes Isolated from Subsurface Sediments of the Baltic Sea.</title>
        <authorList>
            <person name="Vandieken V."/>
            <person name="Marshall I.P."/>
            <person name="Niemann H."/>
            <person name="Engelen B."/>
            <person name="Cypionka H."/>
        </authorList>
    </citation>
    <scope>NUCLEOTIDE SEQUENCE [LARGE SCALE GENOMIC DNA]</scope>
    <source>
        <strain evidence="11 12">59.16B</strain>
    </source>
</reference>
<keyword evidence="6 8" id="KW-0472">Membrane</keyword>
<dbReference type="Pfam" id="PF07715">
    <property type="entry name" value="Plug"/>
    <property type="match status" value="1"/>
</dbReference>
<evidence type="ECO:0000256" key="8">
    <source>
        <dbReference type="PROSITE-ProRule" id="PRU01360"/>
    </source>
</evidence>
<accession>A0A2N3I5Q3</accession>
<keyword evidence="7 8" id="KW-0998">Cell outer membrane</keyword>
<evidence type="ECO:0000256" key="2">
    <source>
        <dbReference type="ARBA" id="ARBA00022448"/>
    </source>
</evidence>
<dbReference type="RefSeq" id="WP_101259571.1">
    <property type="nucleotide sequence ID" value="NZ_MVDD01000001.1"/>
</dbReference>
<feature type="domain" description="TonB-dependent receptor plug" evidence="10">
    <location>
        <begin position="115"/>
        <end position="222"/>
    </location>
</feature>
<organism evidence="11 12">
    <name type="scientific">Labilibaculum filiforme</name>
    <dbReference type="NCBI Taxonomy" id="1940526"/>
    <lineage>
        <taxon>Bacteria</taxon>
        <taxon>Pseudomonadati</taxon>
        <taxon>Bacteroidota</taxon>
        <taxon>Bacteroidia</taxon>
        <taxon>Marinilabiliales</taxon>
        <taxon>Marinifilaceae</taxon>
        <taxon>Labilibaculum</taxon>
    </lineage>
</organism>
<evidence type="ECO:0000256" key="9">
    <source>
        <dbReference type="SAM" id="SignalP"/>
    </source>
</evidence>
<evidence type="ECO:0000256" key="7">
    <source>
        <dbReference type="ARBA" id="ARBA00023237"/>
    </source>
</evidence>
<dbReference type="PROSITE" id="PS52016">
    <property type="entry name" value="TONB_DEPENDENT_REC_3"/>
    <property type="match status" value="1"/>
</dbReference>
<name>A0A2N3I5Q3_9BACT</name>
<protein>
    <submittedName>
        <fullName evidence="11">SusC/RagA family TonB-linked outer membrane protein</fullName>
    </submittedName>
</protein>
<feature type="signal peptide" evidence="9">
    <location>
        <begin position="1"/>
        <end position="21"/>
    </location>
</feature>
<comment type="similarity">
    <text evidence="8">Belongs to the TonB-dependent receptor family.</text>
</comment>
<evidence type="ECO:0000256" key="5">
    <source>
        <dbReference type="ARBA" id="ARBA00022729"/>
    </source>
</evidence>
<dbReference type="GO" id="GO:0015344">
    <property type="term" value="F:siderophore uptake transmembrane transporter activity"/>
    <property type="evidence" value="ECO:0007669"/>
    <property type="project" value="TreeGrafter"/>
</dbReference>
<dbReference type="InterPro" id="IPR008969">
    <property type="entry name" value="CarboxyPept-like_regulatory"/>
</dbReference>
<dbReference type="OrthoDB" id="9768177at2"/>
<sequence length="1073" mass="117814">MKKSLFSMLILFVIGLQSVLAQSREVSGVVTSADDGLSIPGVSVIVKGTTIGTTTDFDGKYSLNVPADGKVLIFSFVGMTMQEHEITSSTINVVMQSESIGMDEVVVVAYGTTTKKSFTGTATQVDADKIESKNASNITQALQGEVAGVQVISNNGQPGSTAEIRIRGIGSINGSRSPLYIVDGTPLQGDINSISPSDIASTTVLKDASATAIYGSRGANGVVIITTKQGKSGKSSIEIDLKKGINIRLLPEYDVFTRPEEYVETAWSALKTRGLLLGNADPAAYASAGLFTGDTKASGFNDYYNMWDVAGDQLIDPATGKFNTGVNRKYSPKRWKDELFQGAQRTEAGIRISGGTDKTTYFTSFSYLDDEGYYLNSDYERFTGRVNIKHEVKSWLKGTMNMSFMNSESNLSGGQDEDSNNGFWLVANMPPLYPVYARDANSNKIEDTVLGGYVYDYGDGQYGTRRFASLTNAVASSTYDVARTTNNQFSGNSKLEATYKDFTFSSTFGLEYLNSSYDNLGNMFWGGSANQGGSIYKRKREWFAFTTTNMLRYAKQFGEHNISAFIAQEASKREFREMSAFKSGLADPWSLELNNAIVSSPSGSYTDELMLTSYFGQILYDFDEKYFFQGVLRRDGSSKFTNDKWGTFGSVGGGWMISRESFMEPTSNFLNELKLKASYGVAGEQGGIGSYDSRLLYEVSNQNDKLALTESHVGNPDLTWEETAQFSIGTEFELFNRISGSVEYYIKNTDNLLFNKRVGPSNGYAIIQVNDGTMENRGLEVILDFEVVKSEDLKVNFGINAAFEKNELTAMPLESGSGEQKVIDVSGLYGRAVGHSLFDIYTAEYAGVDPTNGRAQWNRYYNEVGGVKDYIADMEIYLAQNKGNIGEIGKETTTEYSDATQKFINKTPIPTVRGSFNLDASYKGFSLAALFNYSLGGYGYDSNYAALMDDDLLGSNNWHKDIKNAWKQSGDITDVPAITSGLSGYSDANRTSDRFVTKTDYLSLQSVVLSYSFNKRMLDKLKLKGLKLFVSGDNLWTTTKRKGFYPNASEVGASSRYQYVSLSSITGGINVKF</sequence>
<dbReference type="AlphaFoldDB" id="A0A2N3I5Q3"/>
<comment type="subcellular location">
    <subcellularLocation>
        <location evidence="1 8">Cell outer membrane</location>
        <topology evidence="1 8">Multi-pass membrane protein</topology>
    </subcellularLocation>
</comment>
<dbReference type="Gene3D" id="2.60.40.1120">
    <property type="entry name" value="Carboxypeptidase-like, regulatory domain"/>
    <property type="match status" value="1"/>
</dbReference>
<dbReference type="SUPFAM" id="SSF56935">
    <property type="entry name" value="Porins"/>
    <property type="match status" value="1"/>
</dbReference>
<dbReference type="SUPFAM" id="SSF49464">
    <property type="entry name" value="Carboxypeptidase regulatory domain-like"/>
    <property type="match status" value="1"/>
</dbReference>
<gene>
    <name evidence="11" type="ORF">BZG02_01130</name>
</gene>
<dbReference type="InterPro" id="IPR036942">
    <property type="entry name" value="Beta-barrel_TonB_sf"/>
</dbReference>
<feature type="chain" id="PRO_5014600034" evidence="9">
    <location>
        <begin position="22"/>
        <end position="1073"/>
    </location>
</feature>
<dbReference type="InterPro" id="IPR023996">
    <property type="entry name" value="TonB-dep_OMP_SusC/RagA"/>
</dbReference>
<dbReference type="Proteomes" id="UP000233535">
    <property type="component" value="Unassembled WGS sequence"/>
</dbReference>
<dbReference type="GO" id="GO:0044718">
    <property type="term" value="P:siderophore transmembrane transport"/>
    <property type="evidence" value="ECO:0007669"/>
    <property type="project" value="TreeGrafter"/>
</dbReference>
<keyword evidence="2 8" id="KW-0813">Transport</keyword>
<evidence type="ECO:0000256" key="4">
    <source>
        <dbReference type="ARBA" id="ARBA00022692"/>
    </source>
</evidence>
<evidence type="ECO:0000256" key="1">
    <source>
        <dbReference type="ARBA" id="ARBA00004571"/>
    </source>
</evidence>
<dbReference type="PANTHER" id="PTHR30069">
    <property type="entry name" value="TONB-DEPENDENT OUTER MEMBRANE RECEPTOR"/>
    <property type="match status" value="1"/>
</dbReference>
<evidence type="ECO:0000256" key="6">
    <source>
        <dbReference type="ARBA" id="ARBA00023136"/>
    </source>
</evidence>
<dbReference type="InterPro" id="IPR023997">
    <property type="entry name" value="TonB-dep_OMP_SusC/RagA_CS"/>
</dbReference>
<dbReference type="PANTHER" id="PTHR30069:SF29">
    <property type="entry name" value="HEMOGLOBIN AND HEMOGLOBIN-HAPTOGLOBIN-BINDING PROTEIN 1-RELATED"/>
    <property type="match status" value="1"/>
</dbReference>